<evidence type="ECO:0000313" key="2">
    <source>
        <dbReference type="EMBL" id="KAK3256365.1"/>
    </source>
</evidence>
<feature type="region of interest" description="Disordered" evidence="1">
    <location>
        <begin position="39"/>
        <end position="62"/>
    </location>
</feature>
<organism evidence="2 3">
    <name type="scientific">Cymbomonas tetramitiformis</name>
    <dbReference type="NCBI Taxonomy" id="36881"/>
    <lineage>
        <taxon>Eukaryota</taxon>
        <taxon>Viridiplantae</taxon>
        <taxon>Chlorophyta</taxon>
        <taxon>Pyramimonadophyceae</taxon>
        <taxon>Pyramimonadales</taxon>
        <taxon>Pyramimonadaceae</taxon>
        <taxon>Cymbomonas</taxon>
    </lineage>
</organism>
<reference evidence="2 3" key="1">
    <citation type="journal article" date="2015" name="Genome Biol. Evol.">
        <title>Comparative Genomics of a Bacterivorous Green Alga Reveals Evolutionary Causalities and Consequences of Phago-Mixotrophic Mode of Nutrition.</title>
        <authorList>
            <person name="Burns J.A."/>
            <person name="Paasch A."/>
            <person name="Narechania A."/>
            <person name="Kim E."/>
        </authorList>
    </citation>
    <scope>NUCLEOTIDE SEQUENCE [LARGE SCALE GENOMIC DNA]</scope>
    <source>
        <strain evidence="2 3">PLY_AMNH</strain>
    </source>
</reference>
<comment type="caution">
    <text evidence="2">The sequence shown here is derived from an EMBL/GenBank/DDBJ whole genome shotgun (WGS) entry which is preliminary data.</text>
</comment>
<keyword evidence="3" id="KW-1185">Reference proteome</keyword>
<dbReference type="Proteomes" id="UP001190700">
    <property type="component" value="Unassembled WGS sequence"/>
</dbReference>
<evidence type="ECO:0000313" key="3">
    <source>
        <dbReference type="Proteomes" id="UP001190700"/>
    </source>
</evidence>
<evidence type="ECO:0000256" key="1">
    <source>
        <dbReference type="SAM" id="MobiDB-lite"/>
    </source>
</evidence>
<accession>A0AAE0FB60</accession>
<feature type="region of interest" description="Disordered" evidence="1">
    <location>
        <begin position="1"/>
        <end position="27"/>
    </location>
</feature>
<dbReference type="AlphaFoldDB" id="A0AAE0FB60"/>
<proteinExistence type="predicted"/>
<sequence>MQTAPSTRAAGHGKNVKQTSQIGKARAIGAVKEARLEESKRVPLSERMSPQPLANNVRGGYDLDKVQDDTRLSVVARARAIRLNNDPLEFDKAVSNGSWTTRMSLR</sequence>
<dbReference type="EMBL" id="LGRX02021732">
    <property type="protein sequence ID" value="KAK3256365.1"/>
    <property type="molecule type" value="Genomic_DNA"/>
</dbReference>
<gene>
    <name evidence="2" type="ORF">CYMTET_34498</name>
</gene>
<name>A0AAE0FB60_9CHLO</name>
<protein>
    <submittedName>
        <fullName evidence="2">Uncharacterized protein</fullName>
    </submittedName>
</protein>